<evidence type="ECO:0000256" key="2">
    <source>
        <dbReference type="SAM" id="Phobius"/>
    </source>
</evidence>
<keyword evidence="2" id="KW-0472">Membrane</keyword>
<organism evidence="3 4">
    <name type="scientific">Triparma columacea</name>
    <dbReference type="NCBI Taxonomy" id="722753"/>
    <lineage>
        <taxon>Eukaryota</taxon>
        <taxon>Sar</taxon>
        <taxon>Stramenopiles</taxon>
        <taxon>Ochrophyta</taxon>
        <taxon>Bolidophyceae</taxon>
        <taxon>Parmales</taxon>
        <taxon>Triparmaceae</taxon>
        <taxon>Triparma</taxon>
    </lineage>
</organism>
<proteinExistence type="predicted"/>
<keyword evidence="4" id="KW-1185">Reference proteome</keyword>
<protein>
    <submittedName>
        <fullName evidence="3">Uncharacterized protein</fullName>
    </submittedName>
</protein>
<reference evidence="4" key="1">
    <citation type="journal article" date="2023" name="Commun. Biol.">
        <title>Genome analysis of Parmales, the sister group of diatoms, reveals the evolutionary specialization of diatoms from phago-mixotrophs to photoautotrophs.</title>
        <authorList>
            <person name="Ban H."/>
            <person name="Sato S."/>
            <person name="Yoshikawa S."/>
            <person name="Yamada K."/>
            <person name="Nakamura Y."/>
            <person name="Ichinomiya M."/>
            <person name="Sato N."/>
            <person name="Blanc-Mathieu R."/>
            <person name="Endo H."/>
            <person name="Kuwata A."/>
            <person name="Ogata H."/>
        </authorList>
    </citation>
    <scope>NUCLEOTIDE SEQUENCE [LARGE SCALE GENOMIC DNA]</scope>
</reference>
<keyword evidence="2" id="KW-0812">Transmembrane</keyword>
<evidence type="ECO:0000256" key="1">
    <source>
        <dbReference type="SAM" id="Coils"/>
    </source>
</evidence>
<feature type="transmembrane region" description="Helical" evidence="2">
    <location>
        <begin position="1594"/>
        <end position="1619"/>
    </location>
</feature>
<name>A0A9W7GRN8_9STRA</name>
<keyword evidence="2" id="KW-1133">Transmembrane helix</keyword>
<gene>
    <name evidence="3" type="ORF">TrCOL_g4001</name>
</gene>
<feature type="transmembrane region" description="Helical" evidence="2">
    <location>
        <begin position="1547"/>
        <end position="1566"/>
    </location>
</feature>
<accession>A0A9W7GRN8</accession>
<evidence type="ECO:0000313" key="4">
    <source>
        <dbReference type="Proteomes" id="UP001165065"/>
    </source>
</evidence>
<feature type="transmembrane region" description="Helical" evidence="2">
    <location>
        <begin position="1694"/>
        <end position="1716"/>
    </location>
</feature>
<feature type="transmembrane region" description="Helical" evidence="2">
    <location>
        <begin position="1631"/>
        <end position="1649"/>
    </location>
</feature>
<feature type="transmembrane region" description="Helical" evidence="2">
    <location>
        <begin position="1758"/>
        <end position="1777"/>
    </location>
</feature>
<dbReference type="OrthoDB" id="10646292at2759"/>
<evidence type="ECO:0000313" key="3">
    <source>
        <dbReference type="EMBL" id="GMI48782.1"/>
    </source>
</evidence>
<sequence length="1902" mass="214769">MLPQDQVPPPSSTQPPADVASLLQENSKLRAELKAANDFHKEELSVLKDKINKLKKSNMDDKTANKTDKEMIDFEHDEVFETLVKQGAVEGLIDQSSDHRIQRCSFGEVIHDAPSNVVNFLLSDSKIGLWRRHTLLKFKLGKHQKKRLMLWQYYLGGGAVCVEFVINVSVQRIKAVHDNDDEDEYVIDLKSAEEDAITGLALRQLLAVQSSSTGTQKAGIDCKMKIKPFEYGQAAMTLIGKLTAEVTKKAAERTGLNRSVTTRFQKQNTSKLKRGLRRTKTALKGTLKGGLGSIISGLTKEHIIEGDVDVIRSSVESIMWAIADKFSKPDFIDERRRKRFLEEDMPNAPPLTSEEENVFSTVEHIKSSFLKNGKLVKGNWKEELTKYMWIAEENLWYAYDVTLDCSPQDMLARCIEFDTYHESVIHQKKNSKLPRRISRNADSHSVLYRFGQYFPPPLENRLIDTWLVWKEILLSDGKKSFLVGILPMSEYSGGEAFPSEGGFINADVTGMLSITEIDSNICRVLRITSIDLKMPIASHLLEKLTLHILREANNLHSYYMRDSSTVDRELRSVVIKNMKQEVKLEKDQIEVFRHLDQLLHEGDAWTPIASPHGGVKIEAQFPESQEIQQTVHGRANATVDCTAYEAAAWFFNHCSRERMDICKEEEKQERREVSKEKERVNEKLVAEICNLPFPLGLTQFVSRLIWKQNEDGSISVAVYSAPEDFENAGYPLDYAQRGLRNGVFTAVDIASVGEVPQSKIELHQSFSTDLPVPTEMLRMIVLSSLRCIADISKSFKRDDSIDRAALAQLANIISTTPQHYSKEEVAAIESSKDLHTKGKGLTGLKLIDILDPFVDTKMVHQPGANLATCVGKAIIDTCVEESAAYAFYHIYSRKTKRTSSENGYTQYEIENINDHSLHFFATKDYGFSDFGFEPRQERSKVTWAKQPGGKIYISTSDFKGLQEKYPINPSSRLISTHSVWEFKPLPPKRGVQQTEVSLTKVVDLMGVVTSSVMGVIGPELLVELSHLRKNFDKSREMDAMYQTQLISSMTGLGGGSKDFDAKFQLPKNAIQTKGLSSVGFMWVDLQAGSHVWGKSLIMVKASLEETMAFLWDTESRANSRSGSHIQRFVSESKGDFDVLVTTKERIQRKGQGPLYKETPSNMRMFRTMKGELGITLTSNEFRGIEKKGLGQMISARISKLTSMLLKETSQVNEAINIKATMLEKKKTKLEFVSNVQIEGRPTKAAKLLAIKNSLRQSVDTAFYFSNLLSKSKATDEDGLLFAEKFLDELRNSKTTKVEAVNTFIESNTALKELAQEFLFIEPMLCALVMNNLHSIERVETKAECTGRSGGRSIGRSLAISLATNLTASAGVDEWIHQFPALQEVDKRNEWFRPMIETIGFQLVRDVGWGVKTKLIIAAGTSASDLFTDIYVTYLFWESDRIEYFIIQFCMLVVSVVLQLLLIVVQNRHLGKRQILTESIPALIGAKPAYDAYKVAKGNTHEPGKLLSAQMEMSVSKIIELFGEAIPGALIQLMAIATSKDKVSNASWISLIISATCTGFIAGTLGYDHDTDPKLRHLEPNFYGYTPSNARKRTIVFASMIIFSSSMLMIRCTAIVFFLLYGKVSGSGLSYFYIYVFGDLSVDLMIRIFRKDLWYWMIRNSSRRVNIISSIVVRLVEKVVIDFTSLIHLRHPIEVGGLGYISSVITTFAGIFIVSLLKEDYQNILLKDFAGNSSMIYNSTLQKEIDEISYKMAFLSSKLVCTYIGLAIISIAVFFQTIEKDYIRTFFNTTLGYAYTIEQFQNNEDDAIKAQIFFSSHLQWKSIQDDVKGWVEANWMSWVHEKPLWLDDNMQNLIPQEYIPTEEFKAYSTKSINLAGSSRASSNREGSFRFKNMNKNKRIVAFK</sequence>
<comment type="caution">
    <text evidence="3">The sequence shown here is derived from an EMBL/GenBank/DDBJ whole genome shotgun (WGS) entry which is preliminary data.</text>
</comment>
<feature type="transmembrane region" description="Helical" evidence="2">
    <location>
        <begin position="1443"/>
        <end position="1464"/>
    </location>
</feature>
<keyword evidence="1" id="KW-0175">Coiled coil</keyword>
<dbReference type="EMBL" id="BRYA01000426">
    <property type="protein sequence ID" value="GMI48782.1"/>
    <property type="molecule type" value="Genomic_DNA"/>
</dbReference>
<feature type="coiled-coil region" evidence="1">
    <location>
        <begin position="30"/>
        <end position="57"/>
    </location>
</feature>
<dbReference type="Proteomes" id="UP001165065">
    <property type="component" value="Unassembled WGS sequence"/>
</dbReference>